<evidence type="ECO:0000256" key="2">
    <source>
        <dbReference type="ARBA" id="ARBA00022448"/>
    </source>
</evidence>
<name>A0A328C3W3_9DELT</name>
<dbReference type="InterPro" id="IPR058649">
    <property type="entry name" value="CzcB_C"/>
</dbReference>
<dbReference type="InterPro" id="IPR051909">
    <property type="entry name" value="MFP_Cation_Efflux"/>
</dbReference>
<gene>
    <name evidence="7" type="ORF">DL240_13885</name>
</gene>
<dbReference type="AlphaFoldDB" id="A0A328C3W3"/>
<accession>A0A328C3W3</accession>
<keyword evidence="2" id="KW-0813">Transport</keyword>
<evidence type="ECO:0000256" key="1">
    <source>
        <dbReference type="ARBA" id="ARBA00009477"/>
    </source>
</evidence>
<protein>
    <submittedName>
        <fullName evidence="7">Efflux RND transporter periplasmic adaptor subunit</fullName>
    </submittedName>
</protein>
<dbReference type="EMBL" id="QHKO01000006">
    <property type="protein sequence ID" value="RAL21218.1"/>
    <property type="molecule type" value="Genomic_DNA"/>
</dbReference>
<dbReference type="InterPro" id="IPR058792">
    <property type="entry name" value="Beta-barrel_RND_2"/>
</dbReference>
<proteinExistence type="inferred from homology"/>
<feature type="compositionally biased region" description="Polar residues" evidence="3">
    <location>
        <begin position="1"/>
        <end position="14"/>
    </location>
</feature>
<evidence type="ECO:0000256" key="3">
    <source>
        <dbReference type="SAM" id="MobiDB-lite"/>
    </source>
</evidence>
<dbReference type="GO" id="GO:0060003">
    <property type="term" value="P:copper ion export"/>
    <property type="evidence" value="ECO:0007669"/>
    <property type="project" value="TreeGrafter"/>
</dbReference>
<comment type="similarity">
    <text evidence="1">Belongs to the membrane fusion protein (MFP) (TC 8.A.1) family.</text>
</comment>
<evidence type="ECO:0000259" key="5">
    <source>
        <dbReference type="Pfam" id="PF25973"/>
    </source>
</evidence>
<evidence type="ECO:0000259" key="4">
    <source>
        <dbReference type="Pfam" id="PF25954"/>
    </source>
</evidence>
<evidence type="ECO:0000313" key="7">
    <source>
        <dbReference type="EMBL" id="RAL21218.1"/>
    </source>
</evidence>
<dbReference type="NCBIfam" id="TIGR01730">
    <property type="entry name" value="RND_mfp"/>
    <property type="match status" value="1"/>
</dbReference>
<dbReference type="Gene3D" id="2.40.420.20">
    <property type="match status" value="1"/>
</dbReference>
<dbReference type="GO" id="GO:0016020">
    <property type="term" value="C:membrane"/>
    <property type="evidence" value="ECO:0007669"/>
    <property type="project" value="InterPro"/>
</dbReference>
<dbReference type="GO" id="GO:0015679">
    <property type="term" value="P:plasma membrane copper ion transport"/>
    <property type="evidence" value="ECO:0007669"/>
    <property type="project" value="TreeGrafter"/>
</dbReference>
<feature type="region of interest" description="Disordered" evidence="3">
    <location>
        <begin position="1"/>
        <end position="28"/>
    </location>
</feature>
<feature type="domain" description="CusB-like beta-barrel" evidence="4">
    <location>
        <begin position="461"/>
        <end position="536"/>
    </location>
</feature>
<dbReference type="GO" id="GO:0030313">
    <property type="term" value="C:cell envelope"/>
    <property type="evidence" value="ECO:0007669"/>
    <property type="project" value="TreeGrafter"/>
</dbReference>
<evidence type="ECO:0000259" key="6">
    <source>
        <dbReference type="Pfam" id="PF25975"/>
    </source>
</evidence>
<feature type="domain" description="CzcB-like C-terminal circularly permuted SH3-like" evidence="6">
    <location>
        <begin position="544"/>
        <end position="603"/>
    </location>
</feature>
<feature type="region of interest" description="Disordered" evidence="3">
    <location>
        <begin position="128"/>
        <end position="148"/>
    </location>
</feature>
<dbReference type="PANTHER" id="PTHR30097">
    <property type="entry name" value="CATION EFFLUX SYSTEM PROTEIN CUSB"/>
    <property type="match status" value="1"/>
</dbReference>
<evidence type="ECO:0000313" key="8">
    <source>
        <dbReference type="Proteomes" id="UP000249169"/>
    </source>
</evidence>
<dbReference type="Pfam" id="PF25975">
    <property type="entry name" value="CzcB_C"/>
    <property type="match status" value="1"/>
</dbReference>
<feature type="domain" description="CzcB-like barrel-sandwich hybrid" evidence="5">
    <location>
        <begin position="319"/>
        <end position="457"/>
    </location>
</feature>
<organism evidence="7 8">
    <name type="scientific">Lujinxingia litoralis</name>
    <dbReference type="NCBI Taxonomy" id="2211119"/>
    <lineage>
        <taxon>Bacteria</taxon>
        <taxon>Deltaproteobacteria</taxon>
        <taxon>Bradymonadales</taxon>
        <taxon>Lujinxingiaceae</taxon>
        <taxon>Lujinxingia</taxon>
    </lineage>
</organism>
<dbReference type="SUPFAM" id="SSF111369">
    <property type="entry name" value="HlyD-like secretion proteins"/>
    <property type="match status" value="1"/>
</dbReference>
<dbReference type="Gene3D" id="2.40.50.100">
    <property type="match status" value="1"/>
</dbReference>
<dbReference type="Gene3D" id="2.40.30.170">
    <property type="match status" value="1"/>
</dbReference>
<keyword evidence="8" id="KW-1185">Reference proteome</keyword>
<dbReference type="Pfam" id="PF25973">
    <property type="entry name" value="BSH_CzcB"/>
    <property type="match status" value="1"/>
</dbReference>
<dbReference type="InterPro" id="IPR006143">
    <property type="entry name" value="RND_pump_MFP"/>
</dbReference>
<dbReference type="Pfam" id="PF25954">
    <property type="entry name" value="Beta-barrel_RND_2"/>
    <property type="match status" value="1"/>
</dbReference>
<sequence>MRTLISLQLPSTSRFPAKNRGNVPPSDVHDTSTLLGNVPPSDVHDTSTLLGSVPPSDVHDAPHSLEQLVHEAPHSVPVAPLIRASQRISRHHSPPGEIGGLMHPLAFLKFVAILVTLPLTFACENAPDAPPSEAQHAPPSEAPLRTNPNDWCAGHDIPESMCTKCNPELIDGFKRQGDWCAEHDFPESACPFCNPITPPSQTPGHRHTPTTTAGDVHLMTAQPGDWCAGHDIPESMCTKCNPELIDGFKRQGDWCAEHDFPESACPFCNPIAAPTAGVVLHTADHEELAGVETSPARAEQSTGETHAPARIMYNTDRLAEVRTLQEGLIREVLVNLGDRVEAGQALLKLESAEAADHQAEVRAARETLRVARAHLARQQSLRDEGIKGQRDVDLASREVELARARVRSLEASRRLGGALDSQGMLTLRAPISGEVIERRATLGGVASADVALFTVADRRQMWAEVFVPGMHSHLVTLGQRAQLSLEQAPDVQVQGHVTQIDSRVDPNTGLLKVRLELEPAALPLRHGEAARATLETGPPQTTLRLPRRAVQRFNEQRVVFVREGAGVYQTRTIEVLRSNRDWVWVRGELTEGEPVVTTGAFVLLTELRAEDIGVGCTH</sequence>
<dbReference type="PANTHER" id="PTHR30097:SF4">
    <property type="entry name" value="SLR6042 PROTEIN"/>
    <property type="match status" value="1"/>
</dbReference>
<dbReference type="InterPro" id="IPR058647">
    <property type="entry name" value="BSH_CzcB-like"/>
</dbReference>
<comment type="caution">
    <text evidence="7">The sequence shown here is derived from an EMBL/GenBank/DDBJ whole genome shotgun (WGS) entry which is preliminary data.</text>
</comment>
<reference evidence="7 8" key="1">
    <citation type="submission" date="2018-05" db="EMBL/GenBank/DDBJ databases">
        <title>Lujinxingia marina gen. nov. sp. nov., a new facultative anaerobic member of the class Deltaproteobacteria, and proposal of Lujinxingaceae fam. nov.</title>
        <authorList>
            <person name="Li C.-M."/>
        </authorList>
    </citation>
    <scope>NUCLEOTIDE SEQUENCE [LARGE SCALE GENOMIC DNA]</scope>
    <source>
        <strain evidence="7 8">B210</strain>
    </source>
</reference>
<dbReference type="GO" id="GO:0022857">
    <property type="term" value="F:transmembrane transporter activity"/>
    <property type="evidence" value="ECO:0007669"/>
    <property type="project" value="InterPro"/>
</dbReference>
<dbReference type="Proteomes" id="UP000249169">
    <property type="component" value="Unassembled WGS sequence"/>
</dbReference>